<keyword evidence="3" id="KW-1185">Reference proteome</keyword>
<dbReference type="SUPFAM" id="SSF53756">
    <property type="entry name" value="UDP-Glycosyltransferase/glycogen phosphorylase"/>
    <property type="match status" value="1"/>
</dbReference>
<evidence type="ECO:0000313" key="3">
    <source>
        <dbReference type="Proteomes" id="UP000293296"/>
    </source>
</evidence>
<keyword evidence="2" id="KW-0808">Transferase</keyword>
<dbReference type="KEGG" id="dcb:C3Y92_01145"/>
<dbReference type="AlphaFoldDB" id="A0A4P6HG49"/>
<dbReference type="PANTHER" id="PTHR45947:SF3">
    <property type="entry name" value="SULFOQUINOVOSYL TRANSFERASE SQD2"/>
    <property type="match status" value="1"/>
</dbReference>
<accession>A0A4P6HG49</accession>
<dbReference type="InterPro" id="IPR050194">
    <property type="entry name" value="Glycosyltransferase_grp1"/>
</dbReference>
<name>A0A4P6HG49_9BACT</name>
<organism evidence="2 3">
    <name type="scientific">Solidesulfovibrio carbinolicus</name>
    <dbReference type="NCBI Taxonomy" id="296842"/>
    <lineage>
        <taxon>Bacteria</taxon>
        <taxon>Pseudomonadati</taxon>
        <taxon>Thermodesulfobacteriota</taxon>
        <taxon>Desulfovibrionia</taxon>
        <taxon>Desulfovibrionales</taxon>
        <taxon>Desulfovibrionaceae</taxon>
        <taxon>Solidesulfovibrio</taxon>
    </lineage>
</organism>
<dbReference type="InterPro" id="IPR001296">
    <property type="entry name" value="Glyco_trans_1"/>
</dbReference>
<gene>
    <name evidence="2" type="ORF">C3Y92_01145</name>
</gene>
<dbReference type="RefSeq" id="WP_129348701.1">
    <property type="nucleotide sequence ID" value="NZ_CP026538.1"/>
</dbReference>
<dbReference type="CDD" id="cd03801">
    <property type="entry name" value="GT4_PimA-like"/>
    <property type="match status" value="1"/>
</dbReference>
<dbReference type="Proteomes" id="UP000293296">
    <property type="component" value="Chromosome"/>
</dbReference>
<dbReference type="GO" id="GO:0016757">
    <property type="term" value="F:glycosyltransferase activity"/>
    <property type="evidence" value="ECO:0007669"/>
    <property type="project" value="InterPro"/>
</dbReference>
<dbReference type="Pfam" id="PF00534">
    <property type="entry name" value="Glycos_transf_1"/>
    <property type="match status" value="1"/>
</dbReference>
<feature type="domain" description="Glycosyl transferase family 1" evidence="1">
    <location>
        <begin position="222"/>
        <end position="373"/>
    </location>
</feature>
<evidence type="ECO:0000313" key="2">
    <source>
        <dbReference type="EMBL" id="QAZ65917.1"/>
    </source>
</evidence>
<dbReference type="Gene3D" id="3.40.50.2000">
    <property type="entry name" value="Glycogen Phosphorylase B"/>
    <property type="match status" value="2"/>
</dbReference>
<sequence>MRIFVPAMGRVNTKNRDGSEVRFAEIAKRWLAAGVKLELLLPRREIGVLESQGVRASWRVHWEPFTSESDRLWNVLAVYLWRMLTCPLARYPKGVDAVYAPSDFLFDLLPALLCRWRNPAARLVVCVFLIAPNPFKGYENVFGGKWKLPSVRGVLYYCAQWLSVWLARKNGATMLVLNSLDKDSLIAMGADPATVHVVTMGVDAGFFDGVDAAADTPRYDGIFLGRLHPQKGLFDLVRIWKRVCEKRPGSRLGVIGGGSDWWFGKLKQEIAAAGLTGQVDLLGFRQGEDKVRLLKAAGVFLMPSHYESFGQVAVEAMASGLPVVAYDLPIYREIFPTGMIKTALEDEASFAAEVLSLLADPARREAAVAQARARAAVFDWAAIAEREMGFVTQR</sequence>
<reference evidence="2 3" key="1">
    <citation type="submission" date="2018-02" db="EMBL/GenBank/DDBJ databases">
        <title>Genome sequence of Desulfovibrio carbinolicus DSM 3852.</title>
        <authorList>
            <person name="Wilbanks E."/>
            <person name="Skennerton C.T."/>
            <person name="Orphan V.J."/>
        </authorList>
    </citation>
    <scope>NUCLEOTIDE SEQUENCE [LARGE SCALE GENOMIC DNA]</scope>
    <source>
        <strain evidence="2 3">DSM 3852</strain>
    </source>
</reference>
<protein>
    <submittedName>
        <fullName evidence="2">Glycosyl transferase</fullName>
    </submittedName>
</protein>
<proteinExistence type="predicted"/>
<evidence type="ECO:0000259" key="1">
    <source>
        <dbReference type="Pfam" id="PF00534"/>
    </source>
</evidence>
<dbReference type="OrthoDB" id="9808590at2"/>
<dbReference type="PANTHER" id="PTHR45947">
    <property type="entry name" value="SULFOQUINOVOSYL TRANSFERASE SQD2"/>
    <property type="match status" value="1"/>
</dbReference>
<dbReference type="EMBL" id="CP026538">
    <property type="protein sequence ID" value="QAZ65917.1"/>
    <property type="molecule type" value="Genomic_DNA"/>
</dbReference>